<dbReference type="SUPFAM" id="SSF52317">
    <property type="entry name" value="Class I glutamine amidotransferase-like"/>
    <property type="match status" value="1"/>
</dbReference>
<accession>A0A0F9L8F6</accession>
<feature type="domain" description="DJ-1/PfpI" evidence="1">
    <location>
        <begin position="4"/>
        <end position="166"/>
    </location>
</feature>
<organism evidence="2">
    <name type="scientific">marine sediment metagenome</name>
    <dbReference type="NCBI Taxonomy" id="412755"/>
    <lineage>
        <taxon>unclassified sequences</taxon>
        <taxon>metagenomes</taxon>
        <taxon>ecological metagenomes</taxon>
    </lineage>
</organism>
<protein>
    <recommendedName>
        <fullName evidence="1">DJ-1/PfpI domain-containing protein</fullName>
    </recommendedName>
</protein>
<evidence type="ECO:0000259" key="1">
    <source>
        <dbReference type="Pfam" id="PF01965"/>
    </source>
</evidence>
<name>A0A0F9L8F6_9ZZZZ</name>
<dbReference type="PANTHER" id="PTHR48094">
    <property type="entry name" value="PROTEIN/NUCLEIC ACID DEGLYCASE DJ-1-RELATED"/>
    <property type="match status" value="1"/>
</dbReference>
<dbReference type="Pfam" id="PF01965">
    <property type="entry name" value="DJ-1_PfpI"/>
    <property type="match status" value="1"/>
</dbReference>
<dbReference type="EMBL" id="LAZR01007670">
    <property type="protein sequence ID" value="KKM83731.1"/>
    <property type="molecule type" value="Genomic_DNA"/>
</dbReference>
<comment type="caution">
    <text evidence="2">The sequence shown here is derived from an EMBL/GenBank/DDBJ whole genome shotgun (WGS) entry which is preliminary data.</text>
</comment>
<gene>
    <name evidence="2" type="ORF">LCGC14_1306310</name>
</gene>
<reference evidence="2" key="1">
    <citation type="journal article" date="2015" name="Nature">
        <title>Complex archaea that bridge the gap between prokaryotes and eukaryotes.</title>
        <authorList>
            <person name="Spang A."/>
            <person name="Saw J.H."/>
            <person name="Jorgensen S.L."/>
            <person name="Zaremba-Niedzwiedzka K."/>
            <person name="Martijn J."/>
            <person name="Lind A.E."/>
            <person name="van Eijk R."/>
            <person name="Schleper C."/>
            <person name="Guy L."/>
            <person name="Ettema T.J."/>
        </authorList>
    </citation>
    <scope>NUCLEOTIDE SEQUENCE</scope>
</reference>
<dbReference type="PANTHER" id="PTHR48094:SF12">
    <property type="entry name" value="PARKINSON DISEASE PROTEIN 7 HOMOLOG"/>
    <property type="match status" value="1"/>
</dbReference>
<dbReference type="GO" id="GO:0005737">
    <property type="term" value="C:cytoplasm"/>
    <property type="evidence" value="ECO:0007669"/>
    <property type="project" value="TreeGrafter"/>
</dbReference>
<sequence length="222" mass="25151">MSNLLVICAKRYNGHELWTTLGVFQERGHSFEVVSQETLIRDEMTLRPNTIERTVYDVECHETADFDAVVVISGNMADTEAYWTDDFVEGLLLEFKAADKVCAAICCSVPTLAPIAKGIKVSYFPLLRAKHRLRHYGVLPQNVSLTVDGRFVTAENQMITQMWAEEICNVLEGKPQEHVMHDSGFEPLGSERQMDPAVRKAIDESRGYKMKLKIDKRTGKKL</sequence>
<evidence type="ECO:0000313" key="2">
    <source>
        <dbReference type="EMBL" id="KKM83731.1"/>
    </source>
</evidence>
<dbReference type="InterPro" id="IPR029062">
    <property type="entry name" value="Class_I_gatase-like"/>
</dbReference>
<dbReference type="Gene3D" id="3.40.50.880">
    <property type="match status" value="1"/>
</dbReference>
<dbReference type="InterPro" id="IPR050325">
    <property type="entry name" value="Prot/Nucl_acid_deglycase"/>
</dbReference>
<dbReference type="AlphaFoldDB" id="A0A0F9L8F6"/>
<dbReference type="InterPro" id="IPR002818">
    <property type="entry name" value="DJ-1/PfpI"/>
</dbReference>
<proteinExistence type="predicted"/>